<proteinExistence type="predicted"/>
<accession>A0A7L5BSK0</accession>
<dbReference type="Pfam" id="PF13414">
    <property type="entry name" value="TPR_11"/>
    <property type="match status" value="1"/>
</dbReference>
<dbReference type="KEGG" id="hdh:G5B40_00525"/>
<gene>
    <name evidence="2" type="ORF">G5B40_00525</name>
</gene>
<feature type="repeat" description="TPR" evidence="1">
    <location>
        <begin position="26"/>
        <end position="59"/>
    </location>
</feature>
<dbReference type="InterPro" id="IPR011990">
    <property type="entry name" value="TPR-like_helical_dom_sf"/>
</dbReference>
<dbReference type="PROSITE" id="PS50005">
    <property type="entry name" value="TPR"/>
    <property type="match status" value="1"/>
</dbReference>
<evidence type="ECO:0000313" key="3">
    <source>
        <dbReference type="Proteomes" id="UP000503336"/>
    </source>
</evidence>
<keyword evidence="1" id="KW-0802">TPR repeat</keyword>
<keyword evidence="3" id="KW-1185">Reference proteome</keyword>
<dbReference type="Gene3D" id="1.25.40.10">
    <property type="entry name" value="Tetratricopeptide repeat domain"/>
    <property type="match status" value="1"/>
</dbReference>
<reference evidence="2 3" key="1">
    <citation type="submission" date="2020-02" db="EMBL/GenBank/DDBJ databases">
        <title>complete genome sequence of Rhodobacteraceae bacterium.</title>
        <authorList>
            <person name="Park J."/>
            <person name="Kim Y.-S."/>
            <person name="Kim K.-H."/>
        </authorList>
    </citation>
    <scope>NUCLEOTIDE SEQUENCE [LARGE SCALE GENOMIC DNA]</scope>
    <source>
        <strain evidence="2 3">RR4-56</strain>
    </source>
</reference>
<dbReference type="SUPFAM" id="SSF48452">
    <property type="entry name" value="TPR-like"/>
    <property type="match status" value="1"/>
</dbReference>
<dbReference type="RefSeq" id="WP_165093699.1">
    <property type="nucleotide sequence ID" value="NZ_CP049056.1"/>
</dbReference>
<evidence type="ECO:0000313" key="2">
    <source>
        <dbReference type="EMBL" id="QIE54055.1"/>
    </source>
</evidence>
<organism evidence="2 3">
    <name type="scientific">Pikeienuella piscinae</name>
    <dbReference type="NCBI Taxonomy" id="2748098"/>
    <lineage>
        <taxon>Bacteria</taxon>
        <taxon>Pseudomonadati</taxon>
        <taxon>Pseudomonadota</taxon>
        <taxon>Alphaproteobacteria</taxon>
        <taxon>Rhodobacterales</taxon>
        <taxon>Paracoccaceae</taxon>
        <taxon>Pikeienuella</taxon>
    </lineage>
</organism>
<evidence type="ECO:0000256" key="1">
    <source>
        <dbReference type="PROSITE-ProRule" id="PRU00339"/>
    </source>
</evidence>
<dbReference type="Proteomes" id="UP000503336">
    <property type="component" value="Chromosome"/>
</dbReference>
<name>A0A7L5BSK0_9RHOB</name>
<protein>
    <submittedName>
        <fullName evidence="2">Tetratricopeptide repeat protein</fullName>
    </submittedName>
</protein>
<dbReference type="InterPro" id="IPR019734">
    <property type="entry name" value="TPR_rpt"/>
</dbReference>
<sequence length="415" mass="45195">MADESEQLRAQQAELYQQMLAQPSDPELMVAYARTSVELEDYEAAIATLERALIYEPDEPLTHLELGVAYFRIGSYKIAEYHFGAARAGGLPPDLDSRAALYLEEIEARTQTSRLTGVAGFGLAYSTNANLGPKDELISFLGLPALIPSSATSQPDFGVRATLGLRHTYDLGGSNTDALITEFGAYSLHYFDETDGDVDVVAFTTGPRLSLDNSAYGPKARPFIRLGHSRVSNDALYSEFGVGVDGGLPVNDTFAAFGRLGVDRREFHNGLSDFDSFVLGAELGGTLRAAPGVQVSGGLFAAAEFTDSNDYDNQEIGLRAAADYSYAPGIDMVDGLWTLSGHARVTKRYYDDPDPVVDPTRSRDDTEFNIGAAHLFRIQEGFGIRLDADYFNRNSDIPNFDFDNLTGALSVVYEF</sequence>
<dbReference type="AlphaFoldDB" id="A0A7L5BSK0"/>
<dbReference type="EMBL" id="CP049056">
    <property type="protein sequence ID" value="QIE54055.1"/>
    <property type="molecule type" value="Genomic_DNA"/>
</dbReference>